<dbReference type="InterPro" id="IPR041657">
    <property type="entry name" value="HTH_17"/>
</dbReference>
<dbReference type="Gene3D" id="1.10.1660.10">
    <property type="match status" value="1"/>
</dbReference>
<dbReference type="InterPro" id="IPR010093">
    <property type="entry name" value="SinI_DNA-bd"/>
</dbReference>
<feature type="domain" description="HTH merR-type" evidence="1">
    <location>
        <begin position="8"/>
        <end position="28"/>
    </location>
</feature>
<dbReference type="GO" id="GO:0003677">
    <property type="term" value="F:DNA binding"/>
    <property type="evidence" value="ECO:0007669"/>
    <property type="project" value="InterPro"/>
</dbReference>
<dbReference type="GO" id="GO:0006355">
    <property type="term" value="P:regulation of DNA-templated transcription"/>
    <property type="evidence" value="ECO:0007669"/>
    <property type="project" value="InterPro"/>
</dbReference>
<evidence type="ECO:0000313" key="2">
    <source>
        <dbReference type="EMBL" id="NEE10621.1"/>
    </source>
</evidence>
<accession>A0A6G3WYQ9</accession>
<dbReference type="InterPro" id="IPR000551">
    <property type="entry name" value="MerR-type_HTH_dom"/>
</dbReference>
<evidence type="ECO:0000259" key="1">
    <source>
        <dbReference type="PROSITE" id="PS50937"/>
    </source>
</evidence>
<dbReference type="Pfam" id="PF12728">
    <property type="entry name" value="HTH_17"/>
    <property type="match status" value="1"/>
</dbReference>
<organism evidence="2">
    <name type="scientific">Streptomyces sp. SID7499</name>
    <dbReference type="NCBI Taxonomy" id="2706086"/>
    <lineage>
        <taxon>Bacteria</taxon>
        <taxon>Bacillati</taxon>
        <taxon>Actinomycetota</taxon>
        <taxon>Actinomycetes</taxon>
        <taxon>Kitasatosporales</taxon>
        <taxon>Streptomycetaceae</taxon>
        <taxon>Streptomyces</taxon>
    </lineage>
</organism>
<dbReference type="SUPFAM" id="SSF46955">
    <property type="entry name" value="Putative DNA-binding domain"/>
    <property type="match status" value="1"/>
</dbReference>
<dbReference type="InterPro" id="IPR009061">
    <property type="entry name" value="DNA-bd_dom_put_sf"/>
</dbReference>
<proteinExistence type="predicted"/>
<dbReference type="PROSITE" id="PS50937">
    <property type="entry name" value="HTH_MERR_2"/>
    <property type="match status" value="1"/>
</dbReference>
<comment type="caution">
    <text evidence="2">The sequence shown here is derived from an EMBL/GenBank/DDBJ whole genome shotgun (WGS) entry which is preliminary data.</text>
</comment>
<protein>
    <submittedName>
        <fullName evidence="2">Helix-turn-helix domain-containing protein</fullName>
    </submittedName>
</protein>
<dbReference type="AlphaFoldDB" id="A0A6G3WYQ9"/>
<sequence>MGNDERELYSVGEVAELLGLHVRTVRNYVRDGRLKAVRIGKQYRINKKDLAALTGRPTDDGGPERTSAPGHVEVSSIVQIDALGPDAAHRLSTFVTAGAQSARDASDPLRIQTVYDKDRTRMKIVVLGGAAATADLLHMIDGLLGPDSGLFTSAPASTSTSTPAQGADRA</sequence>
<name>A0A6G3WYQ9_9ACTN</name>
<dbReference type="EMBL" id="JAAGMN010003043">
    <property type="protein sequence ID" value="NEE10621.1"/>
    <property type="molecule type" value="Genomic_DNA"/>
</dbReference>
<dbReference type="NCBIfam" id="TIGR01764">
    <property type="entry name" value="excise"/>
    <property type="match status" value="1"/>
</dbReference>
<gene>
    <name evidence="2" type="ORF">G3M58_29715</name>
</gene>
<reference evidence="2" key="1">
    <citation type="submission" date="2020-01" db="EMBL/GenBank/DDBJ databases">
        <title>Insect and environment-associated Actinomycetes.</title>
        <authorList>
            <person name="Currrie C."/>
            <person name="Chevrette M."/>
            <person name="Carlson C."/>
            <person name="Stubbendieck R."/>
            <person name="Wendt-Pienkowski E."/>
        </authorList>
    </citation>
    <scope>NUCLEOTIDE SEQUENCE</scope>
    <source>
        <strain evidence="2">SID7499</strain>
    </source>
</reference>